<dbReference type="EMBL" id="BAABIS010000001">
    <property type="protein sequence ID" value="GAA4832580.1"/>
    <property type="molecule type" value="Genomic_DNA"/>
</dbReference>
<evidence type="ECO:0000256" key="1">
    <source>
        <dbReference type="SAM" id="MobiDB-lite"/>
    </source>
</evidence>
<feature type="domain" description="DUF4240" evidence="2">
    <location>
        <begin position="241"/>
        <end position="371"/>
    </location>
</feature>
<protein>
    <recommendedName>
        <fullName evidence="2">DUF4240 domain-containing protein</fullName>
    </recommendedName>
</protein>
<reference evidence="4" key="1">
    <citation type="journal article" date="2019" name="Int. J. Syst. Evol. Microbiol.">
        <title>The Global Catalogue of Microorganisms (GCM) 10K type strain sequencing project: providing services to taxonomists for standard genome sequencing and annotation.</title>
        <authorList>
            <consortium name="The Broad Institute Genomics Platform"/>
            <consortium name="The Broad Institute Genome Sequencing Center for Infectious Disease"/>
            <person name="Wu L."/>
            <person name="Ma J."/>
        </authorList>
    </citation>
    <scope>NUCLEOTIDE SEQUENCE [LARGE SCALE GENOMIC DNA]</scope>
    <source>
        <strain evidence="4">JCM 13006</strain>
    </source>
</reference>
<dbReference type="InterPro" id="IPR025334">
    <property type="entry name" value="DUF4240"/>
</dbReference>
<evidence type="ECO:0000313" key="4">
    <source>
        <dbReference type="Proteomes" id="UP001501752"/>
    </source>
</evidence>
<gene>
    <name evidence="3" type="ORF">GCM10023235_03750</name>
</gene>
<evidence type="ECO:0000259" key="2">
    <source>
        <dbReference type="Pfam" id="PF14024"/>
    </source>
</evidence>
<feature type="compositionally biased region" description="Low complexity" evidence="1">
    <location>
        <begin position="218"/>
        <end position="227"/>
    </location>
</feature>
<name>A0ABP9DB59_9ACTN</name>
<feature type="region of interest" description="Disordered" evidence="1">
    <location>
        <begin position="216"/>
        <end position="239"/>
    </location>
</feature>
<comment type="caution">
    <text evidence="3">The sequence shown here is derived from an EMBL/GenBank/DDBJ whole genome shotgun (WGS) entry which is preliminary data.</text>
</comment>
<organism evidence="3 4">
    <name type="scientific">Kitasatospora terrestris</name>
    <dbReference type="NCBI Taxonomy" id="258051"/>
    <lineage>
        <taxon>Bacteria</taxon>
        <taxon>Bacillati</taxon>
        <taxon>Actinomycetota</taxon>
        <taxon>Actinomycetes</taxon>
        <taxon>Kitasatosporales</taxon>
        <taxon>Streptomycetaceae</taxon>
        <taxon>Kitasatospora</taxon>
    </lineage>
</organism>
<accession>A0ABP9DB59</accession>
<proteinExistence type="predicted"/>
<keyword evidence="4" id="KW-1185">Reference proteome</keyword>
<dbReference type="Pfam" id="PF14024">
    <property type="entry name" value="DUF4240"/>
    <property type="match status" value="1"/>
</dbReference>
<sequence length="400" mass="43283">MGAMTVRDLLPLLPDPAELRLRCRAIALLDAVLDERSAAHTYLPDWRDGVDLACMDNGSGDLYAIVFDPAGVFLYGFDHESDATPWREEERAHWPGLLDGLPDALAAYPAAPEFEFDGFFDATVCAWREHGDTVWRCGSVEFEPDDRDGADWLFELLLDGSADGYADFAEEHLERPVDRAAVAAVLAGAPLTPGTVAALSPSADYGTVAARARALGYSTPGDTDSTDGTGGTGGTDGDDPMSWDRFWQLIEVLGGEAGIATCAGFEDACERLTELLSDGPADRIVAFGERLAEALYRLDRAEFGTLPVLGTEEDGGSPFPQSDDGFLYSRTAVVAAGRATYESVLGRPDRFAPFTAMDCQQLLHIHEDAYEAATGEEWDHLTRYDYESCSNKEGWPGLPS</sequence>
<evidence type="ECO:0000313" key="3">
    <source>
        <dbReference type="EMBL" id="GAA4832580.1"/>
    </source>
</evidence>
<dbReference type="Proteomes" id="UP001501752">
    <property type="component" value="Unassembled WGS sequence"/>
</dbReference>